<proteinExistence type="predicted"/>
<dbReference type="EMBL" id="JAAKGT010000003">
    <property type="protein sequence ID" value="NGM49656.1"/>
    <property type="molecule type" value="Genomic_DNA"/>
</dbReference>
<feature type="chain" id="PRO_5026257701" description="DUF1795 domain-containing protein" evidence="1">
    <location>
        <begin position="27"/>
        <end position="190"/>
    </location>
</feature>
<dbReference type="AlphaFoldDB" id="A0A6G4QVI5"/>
<evidence type="ECO:0000256" key="1">
    <source>
        <dbReference type="SAM" id="SignalP"/>
    </source>
</evidence>
<name>A0A6G4QVI5_9CAUL</name>
<evidence type="ECO:0008006" key="3">
    <source>
        <dbReference type="Google" id="ProtNLM"/>
    </source>
</evidence>
<protein>
    <recommendedName>
        <fullName evidence="3">DUF1795 domain-containing protein</fullName>
    </recommendedName>
</protein>
<feature type="signal peptide" evidence="1">
    <location>
        <begin position="1"/>
        <end position="26"/>
    </location>
</feature>
<comment type="caution">
    <text evidence="2">The sequence shown here is derived from an EMBL/GenBank/DDBJ whole genome shotgun (WGS) entry which is preliminary data.</text>
</comment>
<dbReference type="RefSeq" id="WP_165257782.1">
    <property type="nucleotide sequence ID" value="NZ_JAAKGT010000003.1"/>
</dbReference>
<keyword evidence="1" id="KW-0732">Signal</keyword>
<sequence>MGFGRRIAAAAMGAALLAGHATGALAQPPYYAMPDDWRRQEEAPYGFSVELPVAPDREEDRSAPPSLNLAYRDRNGEIAILAVDLGAAISLGEAKESALLNGMMEEFAAEQRARLVETRPVTLEHGRAVEATYRALSDDNIMMKARAILAGRYVYVISSTGFAGNMPLTYDRVLASFRPVAPPPPAPGSR</sequence>
<gene>
    <name evidence="2" type="ORF">G5B46_08575</name>
</gene>
<reference evidence="2" key="1">
    <citation type="submission" date="2020-02" db="EMBL/GenBank/DDBJ databases">
        <authorList>
            <person name="Gao J."/>
            <person name="Sun J."/>
        </authorList>
    </citation>
    <scope>NUCLEOTIDE SEQUENCE</scope>
    <source>
        <strain evidence="2">602-2</strain>
    </source>
</reference>
<accession>A0A6G4QVI5</accession>
<organism evidence="2">
    <name type="scientific">Caulobacter sp. 602-2</name>
    <dbReference type="NCBI Taxonomy" id="2710887"/>
    <lineage>
        <taxon>Bacteria</taxon>
        <taxon>Pseudomonadati</taxon>
        <taxon>Pseudomonadota</taxon>
        <taxon>Alphaproteobacteria</taxon>
        <taxon>Caulobacterales</taxon>
        <taxon>Caulobacteraceae</taxon>
        <taxon>Caulobacter</taxon>
    </lineage>
</organism>
<evidence type="ECO:0000313" key="2">
    <source>
        <dbReference type="EMBL" id="NGM49656.1"/>
    </source>
</evidence>